<dbReference type="Proteomes" id="UP001162162">
    <property type="component" value="Unassembled WGS sequence"/>
</dbReference>
<sequence>MEDVKEKSIHHTTIKICEDLKKSPAFLSLYEDIQKLVVTPSVKSDDFKYTLLKAMQDNGLESELKKQHLQMGKNEEKGCQPVDIHKYRPVYAPKDFLEVLLNLKGPIKDKSQGDSSQWEFTQLPLKVKNLAELIVKLHKQCYRLITCTNNTTTDYLRGVSIQELSRGEHILAASNSLNTTQSFAAFEAERIVLGEKILTKNYAPLAQEFLKRVALDVLGREYGVSLLGAEVKPLHKNYFEMLREHVLQYDLMTDKLIIKDINLTASNDDQYFVFEDVLYQVMLCFSRDAEILKSLPNQPAFMQVVIKGKQNGADNTMVFPPSGVIPFHGFTMYVRKFVLQRRARYYRTSMIVKV</sequence>
<organism evidence="1 2">
    <name type="scientific">Aromia moschata</name>
    <dbReference type="NCBI Taxonomy" id="1265417"/>
    <lineage>
        <taxon>Eukaryota</taxon>
        <taxon>Metazoa</taxon>
        <taxon>Ecdysozoa</taxon>
        <taxon>Arthropoda</taxon>
        <taxon>Hexapoda</taxon>
        <taxon>Insecta</taxon>
        <taxon>Pterygota</taxon>
        <taxon>Neoptera</taxon>
        <taxon>Endopterygota</taxon>
        <taxon>Coleoptera</taxon>
        <taxon>Polyphaga</taxon>
        <taxon>Cucujiformia</taxon>
        <taxon>Chrysomeloidea</taxon>
        <taxon>Cerambycidae</taxon>
        <taxon>Cerambycinae</taxon>
        <taxon>Callichromatini</taxon>
        <taxon>Aromia</taxon>
    </lineage>
</organism>
<dbReference type="InterPro" id="IPR042507">
    <property type="entry name" value="TBC1D19"/>
</dbReference>
<accession>A0AAV8XYD9</accession>
<dbReference type="PANTHER" id="PTHR16110:SF1">
    <property type="entry name" value="TBC1 DOMAIN FAMILY MEMBER 19"/>
    <property type="match status" value="1"/>
</dbReference>
<name>A0AAV8XYD9_9CUCU</name>
<proteinExistence type="predicted"/>
<keyword evidence="2" id="KW-1185">Reference proteome</keyword>
<dbReference type="PANTHER" id="PTHR16110">
    <property type="entry name" value="TBC1 DOMAIN FAMILY MEMBER 19"/>
    <property type="match status" value="1"/>
</dbReference>
<comment type="caution">
    <text evidence="1">The sequence shown here is derived from an EMBL/GenBank/DDBJ whole genome shotgun (WGS) entry which is preliminary data.</text>
</comment>
<dbReference type="EMBL" id="JAPWTK010000313">
    <property type="protein sequence ID" value="KAJ8942798.1"/>
    <property type="molecule type" value="Genomic_DNA"/>
</dbReference>
<reference evidence="1" key="1">
    <citation type="journal article" date="2023" name="Insect Mol. Biol.">
        <title>Genome sequencing provides insights into the evolution of gene families encoding plant cell wall-degrading enzymes in longhorned beetles.</title>
        <authorList>
            <person name="Shin N.R."/>
            <person name="Okamura Y."/>
            <person name="Kirsch R."/>
            <person name="Pauchet Y."/>
        </authorList>
    </citation>
    <scope>NUCLEOTIDE SEQUENCE</scope>
    <source>
        <strain evidence="1">AMC_N1</strain>
    </source>
</reference>
<gene>
    <name evidence="1" type="ORF">NQ318_013013</name>
</gene>
<evidence type="ECO:0000313" key="2">
    <source>
        <dbReference type="Proteomes" id="UP001162162"/>
    </source>
</evidence>
<evidence type="ECO:0000313" key="1">
    <source>
        <dbReference type="EMBL" id="KAJ8942798.1"/>
    </source>
</evidence>
<dbReference type="AlphaFoldDB" id="A0AAV8XYD9"/>
<protein>
    <submittedName>
        <fullName evidence="1">Uncharacterized protein</fullName>
    </submittedName>
</protein>